<proteinExistence type="inferred from homology"/>
<gene>
    <name evidence="6" type="primary">GUK1</name>
    <name evidence="6" type="ORF">CcCBS67573_g07049</name>
</gene>
<feature type="region of interest" description="Disordered" evidence="4">
    <location>
        <begin position="327"/>
        <end position="354"/>
    </location>
</feature>
<feature type="domain" description="Guanylate kinase-like" evidence="5">
    <location>
        <begin position="426"/>
        <end position="613"/>
    </location>
</feature>
<dbReference type="GO" id="GO:0004385">
    <property type="term" value="F:GMP kinase activity"/>
    <property type="evidence" value="ECO:0007669"/>
    <property type="project" value="TreeGrafter"/>
</dbReference>
<dbReference type="Pfam" id="PF00625">
    <property type="entry name" value="Guanylate_kin"/>
    <property type="match status" value="1"/>
</dbReference>
<evidence type="ECO:0000256" key="3">
    <source>
        <dbReference type="ARBA" id="ARBA00022777"/>
    </source>
</evidence>
<dbReference type="PROSITE" id="PS51450">
    <property type="entry name" value="LRR"/>
    <property type="match status" value="6"/>
</dbReference>
<feature type="compositionally biased region" description="Polar residues" evidence="4">
    <location>
        <begin position="613"/>
        <end position="625"/>
    </location>
</feature>
<dbReference type="Gene3D" id="3.80.10.10">
    <property type="entry name" value="Ribonuclease Inhibitor"/>
    <property type="match status" value="2"/>
</dbReference>
<evidence type="ECO:0000313" key="6">
    <source>
        <dbReference type="EMBL" id="TPX68817.1"/>
    </source>
</evidence>
<feature type="compositionally biased region" description="Polar residues" evidence="4">
    <location>
        <begin position="583"/>
        <end position="598"/>
    </location>
</feature>
<organism evidence="6 7">
    <name type="scientific">Chytriomyces confervae</name>
    <dbReference type="NCBI Taxonomy" id="246404"/>
    <lineage>
        <taxon>Eukaryota</taxon>
        <taxon>Fungi</taxon>
        <taxon>Fungi incertae sedis</taxon>
        <taxon>Chytridiomycota</taxon>
        <taxon>Chytridiomycota incertae sedis</taxon>
        <taxon>Chytridiomycetes</taxon>
        <taxon>Chytridiales</taxon>
        <taxon>Chytriomycetaceae</taxon>
        <taxon>Chytriomyces</taxon>
    </lineage>
</organism>
<reference evidence="6 7" key="1">
    <citation type="journal article" date="2019" name="Sci. Rep.">
        <title>Comparative genomics of chytrid fungi reveal insights into the obligate biotrophic and pathogenic lifestyle of Synchytrium endobioticum.</title>
        <authorList>
            <person name="van de Vossenberg B.T.L.H."/>
            <person name="Warris S."/>
            <person name="Nguyen H.D.T."/>
            <person name="van Gent-Pelzer M.P.E."/>
            <person name="Joly D.L."/>
            <person name="van de Geest H.C."/>
            <person name="Bonants P.J.M."/>
            <person name="Smith D.S."/>
            <person name="Levesque C.A."/>
            <person name="van der Lee T.A.J."/>
        </authorList>
    </citation>
    <scope>NUCLEOTIDE SEQUENCE [LARGE SCALE GENOMIC DNA]</scope>
    <source>
        <strain evidence="6 7">CBS 675.73</strain>
    </source>
</reference>
<evidence type="ECO:0000256" key="2">
    <source>
        <dbReference type="ARBA" id="ARBA00022679"/>
    </source>
</evidence>
<dbReference type="SUPFAM" id="SSF52058">
    <property type="entry name" value="L domain-like"/>
    <property type="match status" value="1"/>
</dbReference>
<dbReference type="Gene3D" id="3.40.50.300">
    <property type="entry name" value="P-loop containing nucleotide triphosphate hydrolases"/>
    <property type="match status" value="1"/>
</dbReference>
<dbReference type="InterPro" id="IPR032675">
    <property type="entry name" value="LRR_dom_sf"/>
</dbReference>
<dbReference type="InterPro" id="IPR027417">
    <property type="entry name" value="P-loop_NTPase"/>
</dbReference>
<dbReference type="EMBL" id="QEAP01000339">
    <property type="protein sequence ID" value="TPX68817.1"/>
    <property type="molecule type" value="Genomic_DNA"/>
</dbReference>
<keyword evidence="7" id="KW-1185">Reference proteome</keyword>
<dbReference type="SUPFAM" id="SSF52540">
    <property type="entry name" value="P-loop containing nucleoside triphosphate hydrolases"/>
    <property type="match status" value="1"/>
</dbReference>
<sequence length="786" mass="86550">MAVTFDSTSEMDIRCSSYGSQLYEGMKEGIFNSHFENDVLDNDDNGNDACVAPRIAVTPELLKRGLGELGRSPDGQSQVFLKLAIPNESLNDISALEPYQFIQNLNLSGNLITDLSCLSSMRYLVKLDVSNNKLSEVLDFYPPPFNLQEMDFSHNQIYEIRDLSEHRFLKSVRLDSNYIQEITGLDECRFLTNLSLSFNEIKRISNLDDLPIKCLDLRSNRLESLEGIETLSDLEDLQLSNNNIRKLSSLNPNHKFLRRLDLDCNDIDEPEQITHLKSTLKMLTELSFRDNPIVMPPAPVIPGVTVSETNSSVKSALLQSGSAASSASSTSALTRKSSTKRRPETSTSTNSETIAHNNRLATAFQLQSLTVLDAKPLTVEEKVAAVNAFNPSPGVVASLQHSCLLKRQAKLYAKVKAEDLMRATHLRPIVLCGPSGAGKRTLTNRLLKDFPHIYGCSVSHTTRKPRIGEEQGTHYHFVTKHEMEAMIEEGKFAEVVTLFGYMYGTSMEAIDKVTEEGKVCIMDLEIEGVLALKRSHLKPLYIFITVPSLEVLKNRLEKRFRPSTAHRTSETQTNYAHTGITIPENSTAVSSPDQSRPSSGLDRPLSGLPPGISNFSRPINDSSMTAGGLLDSRPMSAASNRSSKTTAPTTAGGLLDDDGIRRMILQKGDGNSSLLNLVTGGYPNSGLVALPPLVKPTIGAATQVKPANSADGAGAAAPVPPSLMTEEQFQENVQKWMAKAPGVQSYADLQDFFDLKIMNDDPERAYAELRDFCLTTYIKCYNESDN</sequence>
<dbReference type="PANTHER" id="PTHR23117">
    <property type="entry name" value="GUANYLATE KINASE-RELATED"/>
    <property type="match status" value="1"/>
</dbReference>
<feature type="region of interest" description="Disordered" evidence="4">
    <location>
        <begin position="561"/>
        <end position="655"/>
    </location>
</feature>
<comment type="caution">
    <text evidence="6">The sequence shown here is derived from an EMBL/GenBank/DDBJ whole genome shotgun (WGS) entry which is preliminary data.</text>
</comment>
<dbReference type="SMART" id="SM00365">
    <property type="entry name" value="LRR_SD22"/>
    <property type="match status" value="5"/>
</dbReference>
<dbReference type="InterPro" id="IPR020590">
    <property type="entry name" value="Guanylate_kinase_CS"/>
</dbReference>
<dbReference type="OrthoDB" id="6334211at2759"/>
<evidence type="ECO:0000256" key="4">
    <source>
        <dbReference type="SAM" id="MobiDB-lite"/>
    </source>
</evidence>
<protein>
    <submittedName>
        <fullName evidence="6">Guanylate kinase</fullName>
    </submittedName>
</protein>
<dbReference type="InterPro" id="IPR008145">
    <property type="entry name" value="GK/Ca_channel_bsu"/>
</dbReference>
<keyword evidence="2" id="KW-0808">Transferase</keyword>
<dbReference type="PROSITE" id="PS50052">
    <property type="entry name" value="GUANYLATE_KINASE_2"/>
    <property type="match status" value="1"/>
</dbReference>
<evidence type="ECO:0000256" key="1">
    <source>
        <dbReference type="ARBA" id="ARBA00005790"/>
    </source>
</evidence>
<comment type="similarity">
    <text evidence="1">Belongs to the guanylate kinase family.</text>
</comment>
<accession>A0A507EZL3</accession>
<dbReference type="CDD" id="cd00071">
    <property type="entry name" value="GMPK"/>
    <property type="match status" value="1"/>
</dbReference>
<name>A0A507EZL3_9FUNG</name>
<feature type="compositionally biased region" description="Low complexity" evidence="4">
    <location>
        <begin position="327"/>
        <end position="336"/>
    </location>
</feature>
<dbReference type="GO" id="GO:0005829">
    <property type="term" value="C:cytosol"/>
    <property type="evidence" value="ECO:0007669"/>
    <property type="project" value="TreeGrafter"/>
</dbReference>
<feature type="compositionally biased region" description="Polar residues" evidence="4">
    <location>
        <begin position="345"/>
        <end position="354"/>
    </location>
</feature>
<keyword evidence="3 6" id="KW-0418">Kinase</keyword>
<feature type="compositionally biased region" description="Polar residues" evidence="4">
    <location>
        <begin position="637"/>
        <end position="649"/>
    </location>
</feature>
<dbReference type="Proteomes" id="UP000320333">
    <property type="component" value="Unassembled WGS sequence"/>
</dbReference>
<evidence type="ECO:0000313" key="7">
    <source>
        <dbReference type="Proteomes" id="UP000320333"/>
    </source>
</evidence>
<evidence type="ECO:0000259" key="5">
    <source>
        <dbReference type="PROSITE" id="PS50052"/>
    </source>
</evidence>
<dbReference type="AlphaFoldDB" id="A0A507EZL3"/>
<dbReference type="PROSITE" id="PS00856">
    <property type="entry name" value="GUANYLATE_KINASE_1"/>
    <property type="match status" value="1"/>
</dbReference>
<dbReference type="InterPro" id="IPR001611">
    <property type="entry name" value="Leu-rich_rpt"/>
</dbReference>
<dbReference type="PANTHER" id="PTHR23117:SF13">
    <property type="entry name" value="GUANYLATE KINASE"/>
    <property type="match status" value="1"/>
</dbReference>
<dbReference type="InterPro" id="IPR008144">
    <property type="entry name" value="Guanylate_kin-like_dom"/>
</dbReference>
<dbReference type="SMART" id="SM00072">
    <property type="entry name" value="GuKc"/>
    <property type="match status" value="1"/>
</dbReference>
<dbReference type="STRING" id="246404.A0A507EZL3"/>